<dbReference type="Proteomes" id="UP001165960">
    <property type="component" value="Unassembled WGS sequence"/>
</dbReference>
<proteinExistence type="predicted"/>
<accession>A0ACC2RSW7</accession>
<keyword evidence="2" id="KW-1185">Reference proteome</keyword>
<dbReference type="EMBL" id="QTSX02006547">
    <property type="protein sequence ID" value="KAJ9053191.1"/>
    <property type="molecule type" value="Genomic_DNA"/>
</dbReference>
<evidence type="ECO:0000313" key="2">
    <source>
        <dbReference type="Proteomes" id="UP001165960"/>
    </source>
</evidence>
<comment type="caution">
    <text evidence="1">The sequence shown here is derived from an EMBL/GenBank/DDBJ whole genome shotgun (WGS) entry which is preliminary data.</text>
</comment>
<sequence length="237" mass="26278">MNLWFKQVIPYLILVLFHLQSTSCGSAPSAYSTQETTYQPSKLYCPSGAPFGPVHLTLYPSNLAYLEFTLEKILIYNSEARTRETDTIYREGCFSQTVKKEACVQANPLQSLENLAHTVDERFVLAFTGETPIPSLETPPTVEETLIQLDCLLSWCCPVLRQLESQQKNAGHRAPGVPNLLPREIGYKIPQSAESQESNSSSPEVPWTKIIEFGSSPVGTSEESIRGNVHPESPEGS</sequence>
<evidence type="ECO:0000313" key="1">
    <source>
        <dbReference type="EMBL" id="KAJ9053191.1"/>
    </source>
</evidence>
<protein>
    <submittedName>
        <fullName evidence="1">Uncharacterized protein</fullName>
    </submittedName>
</protein>
<reference evidence="1" key="1">
    <citation type="submission" date="2022-04" db="EMBL/GenBank/DDBJ databases">
        <title>Genome of the entomopathogenic fungus Entomophthora muscae.</title>
        <authorList>
            <person name="Elya C."/>
            <person name="Lovett B.R."/>
            <person name="Lee E."/>
            <person name="Macias A.M."/>
            <person name="Hajek A.E."/>
            <person name="De Bivort B.L."/>
            <person name="Kasson M.T."/>
            <person name="De Fine Licht H.H."/>
            <person name="Stajich J.E."/>
        </authorList>
    </citation>
    <scope>NUCLEOTIDE SEQUENCE</scope>
    <source>
        <strain evidence="1">Berkeley</strain>
    </source>
</reference>
<gene>
    <name evidence="1" type="ORF">DSO57_1026669</name>
</gene>
<name>A0ACC2RSW7_9FUNG</name>
<organism evidence="1 2">
    <name type="scientific">Entomophthora muscae</name>
    <dbReference type="NCBI Taxonomy" id="34485"/>
    <lineage>
        <taxon>Eukaryota</taxon>
        <taxon>Fungi</taxon>
        <taxon>Fungi incertae sedis</taxon>
        <taxon>Zoopagomycota</taxon>
        <taxon>Entomophthoromycotina</taxon>
        <taxon>Entomophthoromycetes</taxon>
        <taxon>Entomophthorales</taxon>
        <taxon>Entomophthoraceae</taxon>
        <taxon>Entomophthora</taxon>
    </lineage>
</organism>